<comment type="caution">
    <text evidence="2">The sequence shown here is derived from an EMBL/GenBank/DDBJ whole genome shotgun (WGS) entry which is preliminary data.</text>
</comment>
<name>A0A367L748_9HYPO</name>
<feature type="region of interest" description="Disordered" evidence="1">
    <location>
        <begin position="108"/>
        <end position="131"/>
    </location>
</feature>
<evidence type="ECO:0000313" key="2">
    <source>
        <dbReference type="EMBL" id="RCI10253.1"/>
    </source>
</evidence>
<protein>
    <submittedName>
        <fullName evidence="2">Uncharacterized protein</fullName>
    </submittedName>
</protein>
<feature type="compositionally biased region" description="Basic and acidic residues" evidence="1">
    <location>
        <begin position="248"/>
        <end position="264"/>
    </location>
</feature>
<feature type="compositionally biased region" description="Basic and acidic residues" evidence="1">
    <location>
        <begin position="396"/>
        <end position="415"/>
    </location>
</feature>
<feature type="non-terminal residue" evidence="2">
    <location>
        <position position="1"/>
    </location>
</feature>
<organism evidence="2 3">
    <name type="scientific">Ophiocordyceps polyrhachis-furcata BCC 54312</name>
    <dbReference type="NCBI Taxonomy" id="1330021"/>
    <lineage>
        <taxon>Eukaryota</taxon>
        <taxon>Fungi</taxon>
        <taxon>Dikarya</taxon>
        <taxon>Ascomycota</taxon>
        <taxon>Pezizomycotina</taxon>
        <taxon>Sordariomycetes</taxon>
        <taxon>Hypocreomycetidae</taxon>
        <taxon>Hypocreales</taxon>
        <taxon>Ophiocordycipitaceae</taxon>
        <taxon>Ophiocordyceps</taxon>
    </lineage>
</organism>
<keyword evidence="3" id="KW-1185">Reference proteome</keyword>
<evidence type="ECO:0000256" key="1">
    <source>
        <dbReference type="SAM" id="MobiDB-lite"/>
    </source>
</evidence>
<dbReference type="Proteomes" id="UP000253664">
    <property type="component" value="Unassembled WGS sequence"/>
</dbReference>
<feature type="compositionally biased region" description="Basic and acidic residues" evidence="1">
    <location>
        <begin position="369"/>
        <end position="381"/>
    </location>
</feature>
<feature type="region of interest" description="Disordered" evidence="1">
    <location>
        <begin position="166"/>
        <end position="528"/>
    </location>
</feature>
<proteinExistence type="predicted"/>
<evidence type="ECO:0000313" key="3">
    <source>
        <dbReference type="Proteomes" id="UP000253664"/>
    </source>
</evidence>
<feature type="compositionally biased region" description="Basic and acidic residues" evidence="1">
    <location>
        <begin position="173"/>
        <end position="192"/>
    </location>
</feature>
<feature type="compositionally biased region" description="Basic and acidic residues" evidence="1">
    <location>
        <begin position="297"/>
        <end position="322"/>
    </location>
</feature>
<dbReference type="EMBL" id="LKCN02000013">
    <property type="protein sequence ID" value="RCI10253.1"/>
    <property type="molecule type" value="Genomic_DNA"/>
</dbReference>
<feature type="compositionally biased region" description="Low complexity" evidence="1">
    <location>
        <begin position="472"/>
        <end position="482"/>
    </location>
</feature>
<feature type="compositionally biased region" description="Low complexity" evidence="1">
    <location>
        <begin position="506"/>
        <end position="520"/>
    </location>
</feature>
<dbReference type="OrthoDB" id="10543789at2759"/>
<feature type="compositionally biased region" description="Low complexity" evidence="1">
    <location>
        <begin position="354"/>
        <end position="364"/>
    </location>
</feature>
<reference evidence="2 3" key="1">
    <citation type="journal article" date="2015" name="BMC Genomics">
        <title>Insights from the genome of Ophiocordyceps polyrhachis-furcata to pathogenicity and host specificity in insect fungi.</title>
        <authorList>
            <person name="Wichadakul D."/>
            <person name="Kobmoo N."/>
            <person name="Ingsriswang S."/>
            <person name="Tangphatsornruang S."/>
            <person name="Chantasingh D."/>
            <person name="Luangsa-ard J.J."/>
            <person name="Eurwilaichitr L."/>
        </authorList>
    </citation>
    <scope>NUCLEOTIDE SEQUENCE [LARGE SCALE GENOMIC DNA]</scope>
    <source>
        <strain evidence="2 3">BCC 54312</strain>
    </source>
</reference>
<sequence length="528" mass="55532">PRDLNSRVLNLGPEVGFASSSKTRLSYVCRDHDGCASLAAATQSSTSLAVATGTGQSGFPVCGLVVPGPVVLAARGLPAMMLWNSVQFMFSDCCPVFRLELLPQLQSGDEESQAKGQDGKRNRGPPHDTQPVYVDLYHLGLERGTGIERQHKAPRAMFIRTAFGKQTPYSGVGHDRGSPARHGVEDGARDGDAPDGAKVAKKRPSPGGRSDVGLGETRQYRRQGAGEDEAEAEAEKQLEADPGARGSGRVEQRAETTAHGREAEAEQVPDTIATRPGDEDAGQDAGRRAGGGDGEEHDGRTPRTGLEHGLEGRSTLREDAERHRRLAQPGAGLVGEEADQSGETGSQRNDDSPARPAVARPSPAEGDDDGGHGRNEQREAAPIDARQLLSHRARRRTTEMKKEDEKKQGDGRDGQVEVEDPSPRGRPLGESPSEDRGNDRSNGPYGAQDTSVQATLPHRDGIADDNLRHGQDAAASDPLDSPAGDDEVGGEGAAAEAASEGEEAHGQQGEVPSSVDVGCLGEEGDGGG</sequence>
<dbReference type="AlphaFoldDB" id="A0A367L748"/>
<feature type="compositionally biased region" description="Basic and acidic residues" evidence="1">
    <location>
        <begin position="457"/>
        <end position="471"/>
    </location>
</feature>
<accession>A0A367L748</accession>
<gene>
    <name evidence="2" type="ORF">L249_8520</name>
</gene>